<evidence type="ECO:0000256" key="1">
    <source>
        <dbReference type="ARBA" id="ARBA00022801"/>
    </source>
</evidence>
<dbReference type="CDD" id="cd24053">
    <property type="entry name" value="ASKHA_NBD_EcPPX-GppA-like"/>
    <property type="match status" value="1"/>
</dbReference>
<organism evidence="4 5">
    <name type="scientific">Massilia agri</name>
    <dbReference type="NCBI Taxonomy" id="1886785"/>
    <lineage>
        <taxon>Bacteria</taxon>
        <taxon>Pseudomonadati</taxon>
        <taxon>Pseudomonadota</taxon>
        <taxon>Betaproteobacteria</taxon>
        <taxon>Burkholderiales</taxon>
        <taxon>Oxalobacteraceae</taxon>
        <taxon>Telluria group</taxon>
        <taxon>Massilia</taxon>
    </lineage>
</organism>
<dbReference type="Gene3D" id="1.10.3210.10">
    <property type="entry name" value="Hypothetical protein af1432"/>
    <property type="match status" value="1"/>
</dbReference>
<dbReference type="Pfam" id="PF02541">
    <property type="entry name" value="Ppx-GppA"/>
    <property type="match status" value="1"/>
</dbReference>
<reference evidence="4 5" key="1">
    <citation type="submission" date="2022-08" db="EMBL/GenBank/DDBJ databases">
        <title>Reclassification of Massilia species as members of the genera Telluria, Duganella, Pseudoduganella, Mokoshia gen. nov. and Zemynaea gen. nov. using orthogonal and non-orthogonal genome-based approaches.</title>
        <authorList>
            <person name="Bowman J.P."/>
        </authorList>
    </citation>
    <scope>NUCLEOTIDE SEQUENCE [LARGE SCALE GENOMIC DNA]</scope>
    <source>
        <strain evidence="4 5">JCM 31661</strain>
    </source>
</reference>
<evidence type="ECO:0000313" key="4">
    <source>
        <dbReference type="EMBL" id="MCS0597813.1"/>
    </source>
</evidence>
<keyword evidence="5" id="KW-1185">Reference proteome</keyword>
<proteinExistence type="predicted"/>
<dbReference type="InterPro" id="IPR050273">
    <property type="entry name" value="GppA/Ppx_hydrolase"/>
</dbReference>
<evidence type="ECO:0000313" key="5">
    <source>
        <dbReference type="Proteomes" id="UP001206572"/>
    </source>
</evidence>
<accession>A0ABT2AQ12</accession>
<dbReference type="InterPro" id="IPR043129">
    <property type="entry name" value="ATPase_NBD"/>
</dbReference>
<dbReference type="EMBL" id="JANUHA010000011">
    <property type="protein sequence ID" value="MCS0597813.1"/>
    <property type="molecule type" value="Genomic_DNA"/>
</dbReference>
<dbReference type="Gene3D" id="3.30.420.150">
    <property type="entry name" value="Exopolyphosphatase. Domain 2"/>
    <property type="match status" value="1"/>
</dbReference>
<dbReference type="SUPFAM" id="SSF109604">
    <property type="entry name" value="HD-domain/PDEase-like"/>
    <property type="match status" value="1"/>
</dbReference>
<feature type="domain" description="Ppx/GppA phosphatase C-terminal" evidence="3">
    <location>
        <begin position="305"/>
        <end position="459"/>
    </location>
</feature>
<dbReference type="Gene3D" id="3.30.420.40">
    <property type="match status" value="1"/>
</dbReference>
<dbReference type="SUPFAM" id="SSF53067">
    <property type="entry name" value="Actin-like ATPase domain"/>
    <property type="match status" value="2"/>
</dbReference>
<dbReference type="InterPro" id="IPR030673">
    <property type="entry name" value="PyroPPase_GppA_Ppx"/>
</dbReference>
<gene>
    <name evidence="4" type="ORF">NX780_15805</name>
</gene>
<dbReference type="Proteomes" id="UP001206572">
    <property type="component" value="Unassembled WGS sequence"/>
</dbReference>
<dbReference type="RefSeq" id="WP_258828835.1">
    <property type="nucleotide sequence ID" value="NZ_JANUHA010000011.1"/>
</dbReference>
<evidence type="ECO:0000259" key="2">
    <source>
        <dbReference type="Pfam" id="PF02541"/>
    </source>
</evidence>
<dbReference type="Pfam" id="PF21447">
    <property type="entry name" value="Ppx-GppA_III"/>
    <property type="match status" value="1"/>
</dbReference>
<dbReference type="PANTHER" id="PTHR30005:SF0">
    <property type="entry name" value="RETROGRADE REGULATION PROTEIN 2"/>
    <property type="match status" value="1"/>
</dbReference>
<dbReference type="PANTHER" id="PTHR30005">
    <property type="entry name" value="EXOPOLYPHOSPHATASE"/>
    <property type="match status" value="1"/>
</dbReference>
<keyword evidence="1" id="KW-0378">Hydrolase</keyword>
<dbReference type="InterPro" id="IPR003695">
    <property type="entry name" value="Ppx_GppA_N"/>
</dbReference>
<feature type="domain" description="Ppx/GppA phosphatase N-terminal" evidence="2">
    <location>
        <begin position="21"/>
        <end position="298"/>
    </location>
</feature>
<sequence length="484" mass="52683">MFAAVDLGSNSFRLHIGEPAGGRMHIVRTARDPIRLAAGLDKDNLLSDSAMRTAVRTLQDFRAILDEYTLDAVRVVATNTLRVARNADQLLPQLEAAIGHPIEVISGEEEGRLIYMGVARAIDKPDERRIVVDIGGGSTEVIAAIGPEITLVESFGIGTHPQTAAFFADGRITASRFDAAVTEARARFEDAADLYRAQGWDAAYGSSGTMRAIAEVIAKNSIGDGGMSQASLHALRDILLELGHVDAFSMPGIKKERVPVMVGGLTVLIGVMQELGIARLTAINAGLRLGVLSDLELRANSRDRRDAAIRACMRRFGVDGQRAMRTAGIASKVYEQLEPLDSRHPYLCWSAMLHEVGLAISMTGAHKHGAYIVEHADLAGFTTREQRLMGTLLLGQKGNLRKIRDALFDLDLAKAVLALRMAVVCMHARADDDLAGMKARMKATRIELDLPAQLLGKHPTLWPWLMKEEEAWSEIGIAFQAREI</sequence>
<dbReference type="InterPro" id="IPR048950">
    <property type="entry name" value="Ppx_GppA_C"/>
</dbReference>
<comment type="caution">
    <text evidence="4">The sequence shown here is derived from an EMBL/GenBank/DDBJ whole genome shotgun (WGS) entry which is preliminary data.</text>
</comment>
<evidence type="ECO:0000259" key="3">
    <source>
        <dbReference type="Pfam" id="PF21447"/>
    </source>
</evidence>
<name>A0ABT2AQ12_9BURK</name>
<dbReference type="PIRSF" id="PIRSF001267">
    <property type="entry name" value="Pyrophosphatase_GppA_Ppx"/>
    <property type="match status" value="1"/>
</dbReference>
<protein>
    <submittedName>
        <fullName evidence="4">Ppx/GppA family phosphatase</fullName>
    </submittedName>
</protein>